<name>A0A9P4LR32_9PLEO</name>
<dbReference type="Proteomes" id="UP000799777">
    <property type="component" value="Unassembled WGS sequence"/>
</dbReference>
<proteinExistence type="predicted"/>
<evidence type="ECO:0000259" key="2">
    <source>
        <dbReference type="Pfam" id="PF25482"/>
    </source>
</evidence>
<reference evidence="3" key="1">
    <citation type="journal article" date="2020" name="Stud. Mycol.">
        <title>101 Dothideomycetes genomes: a test case for predicting lifestyles and emergence of pathogens.</title>
        <authorList>
            <person name="Haridas S."/>
            <person name="Albert R."/>
            <person name="Binder M."/>
            <person name="Bloem J."/>
            <person name="Labutti K."/>
            <person name="Salamov A."/>
            <person name="Andreopoulos B."/>
            <person name="Baker S."/>
            <person name="Barry K."/>
            <person name="Bills G."/>
            <person name="Bluhm B."/>
            <person name="Cannon C."/>
            <person name="Castanera R."/>
            <person name="Culley D."/>
            <person name="Daum C."/>
            <person name="Ezra D."/>
            <person name="Gonzalez J."/>
            <person name="Henrissat B."/>
            <person name="Kuo A."/>
            <person name="Liang C."/>
            <person name="Lipzen A."/>
            <person name="Lutzoni F."/>
            <person name="Magnuson J."/>
            <person name="Mondo S."/>
            <person name="Nolan M."/>
            <person name="Ohm R."/>
            <person name="Pangilinan J."/>
            <person name="Park H.-J."/>
            <person name="Ramirez L."/>
            <person name="Alfaro M."/>
            <person name="Sun H."/>
            <person name="Tritt A."/>
            <person name="Yoshinaga Y."/>
            <person name="Zwiers L.-H."/>
            <person name="Turgeon B."/>
            <person name="Goodwin S."/>
            <person name="Spatafora J."/>
            <person name="Crous P."/>
            <person name="Grigoriev I."/>
        </authorList>
    </citation>
    <scope>NUCLEOTIDE SEQUENCE</scope>
    <source>
        <strain evidence="3">CBS 110217</strain>
    </source>
</reference>
<gene>
    <name evidence="3" type="ORF">EK21DRAFT_55491</name>
</gene>
<sequence length="690" mass="78255">MQQRSTSKHPSIWDPPPPAPVVDRSALIGKKPNKVIPVPREYQRQTLGRERDILINDVKIKTNCDIVLRWDLTKITSFELFGSGPAVDKATRYVNEWISNAQKKSIGASAWAKISAWEYLKWYYDTVEELEVDRKQKYTGPIGPNELGELPKQEVIVQWPEDLVNQSITPRDAFGNKLEALNALRMHLEVYISLLPSHGGVWQIEIVGYHKYNVQDAEERLNTMIDRVRADASGVQHAHNVILDEREGIDVELQQDESWWPNHVDNVVPRLLPSGLMDEPGTYRQEGLDATKLSGLRYSLKLALDNVRTRKGAYDFAVRLGCVALSSKHVQGDKIGQTFNRKDFLNNINTKVEIDIKKWLAIDDFGYRILLRLMASTDFLNPIKSAEYFGYTPKFLKDTRPIFRGSWVFRDPDSRIVEAQAPVRHAGRPTPLNQTYVTNEKVPSPPSSMFVIQVDWTEDEEGHYEKGTPRFYKLGAGKTGPTKNIDVNLLELGESRGWQFALESLIPVAAKIVPPILSGFAERIKMKKNYKPSSTESFADWDQTPTIKKHLCTGRLDSIYSFGILDTCYKIELTAMWYPQQKRPVWGLTVRHTEWATHLAELEALPVGRQASWEEAISTFFPEDGQMAGYKAVDDEYLGMDSLSLSDKARPKDGMRVLTDTLLRLSDIVSSVTTEGGIQLTLDTGDEQSC</sequence>
<organism evidence="3 4">
    <name type="scientific">Setomelanomma holmii</name>
    <dbReference type="NCBI Taxonomy" id="210430"/>
    <lineage>
        <taxon>Eukaryota</taxon>
        <taxon>Fungi</taxon>
        <taxon>Dikarya</taxon>
        <taxon>Ascomycota</taxon>
        <taxon>Pezizomycotina</taxon>
        <taxon>Dothideomycetes</taxon>
        <taxon>Pleosporomycetidae</taxon>
        <taxon>Pleosporales</taxon>
        <taxon>Pleosporineae</taxon>
        <taxon>Phaeosphaeriaceae</taxon>
        <taxon>Setomelanomma</taxon>
    </lineage>
</organism>
<protein>
    <recommendedName>
        <fullName evidence="2">DUF7905 domain-containing protein</fullName>
    </recommendedName>
</protein>
<evidence type="ECO:0000313" key="4">
    <source>
        <dbReference type="Proteomes" id="UP000799777"/>
    </source>
</evidence>
<feature type="region of interest" description="Disordered" evidence="1">
    <location>
        <begin position="1"/>
        <end position="20"/>
    </location>
</feature>
<evidence type="ECO:0000313" key="3">
    <source>
        <dbReference type="EMBL" id="KAF2034863.1"/>
    </source>
</evidence>
<feature type="domain" description="DUF7905" evidence="2">
    <location>
        <begin position="295"/>
        <end position="623"/>
    </location>
</feature>
<keyword evidence="4" id="KW-1185">Reference proteome</keyword>
<dbReference type="Pfam" id="PF25482">
    <property type="entry name" value="DUF7905"/>
    <property type="match status" value="1"/>
</dbReference>
<dbReference type="AlphaFoldDB" id="A0A9P4LR32"/>
<evidence type="ECO:0000256" key="1">
    <source>
        <dbReference type="SAM" id="MobiDB-lite"/>
    </source>
</evidence>
<comment type="caution">
    <text evidence="3">The sequence shown here is derived from an EMBL/GenBank/DDBJ whole genome shotgun (WGS) entry which is preliminary data.</text>
</comment>
<dbReference type="OrthoDB" id="4739136at2759"/>
<dbReference type="InterPro" id="IPR057227">
    <property type="entry name" value="DUF7905"/>
</dbReference>
<accession>A0A9P4LR32</accession>
<dbReference type="EMBL" id="ML978159">
    <property type="protein sequence ID" value="KAF2034863.1"/>
    <property type="molecule type" value="Genomic_DNA"/>
</dbReference>